<keyword evidence="2" id="KW-0812">Transmembrane</keyword>
<sequence length="217" mass="22314">MTGDLGNGLRDLAHEGARAREGLEAAPSTAAAVRRRRSVRGGLWAAGAVAGLGLVGAAAAPSVMDAFASDAAPEPAPTLSVTDTVVDHATVAFEDSTGEDWLAPTEVTGAEACGGPLPGPEASSGEFAATFALPDRDTIALDASEQLSVATVEVAYGGSEDLPAISDADDGALRARWRGRGLQHQLRRRGHAHLAPRRVRPPHLGLALVGRGVPRRR</sequence>
<dbReference type="AlphaFoldDB" id="A0A919Q3X3"/>
<feature type="region of interest" description="Disordered" evidence="1">
    <location>
        <begin position="1"/>
        <end position="26"/>
    </location>
</feature>
<keyword evidence="4" id="KW-1185">Reference proteome</keyword>
<gene>
    <name evidence="3" type="ORF">Dac01nite_05900</name>
</gene>
<organism evidence="3 4">
    <name type="scientific">Demequina activiva</name>
    <dbReference type="NCBI Taxonomy" id="1582364"/>
    <lineage>
        <taxon>Bacteria</taxon>
        <taxon>Bacillati</taxon>
        <taxon>Actinomycetota</taxon>
        <taxon>Actinomycetes</taxon>
        <taxon>Micrococcales</taxon>
        <taxon>Demequinaceae</taxon>
        <taxon>Demequina</taxon>
    </lineage>
</organism>
<protein>
    <submittedName>
        <fullName evidence="3">Uncharacterized protein</fullName>
    </submittedName>
</protein>
<feature type="compositionally biased region" description="Basic and acidic residues" evidence="1">
    <location>
        <begin position="11"/>
        <end position="23"/>
    </location>
</feature>
<evidence type="ECO:0000256" key="1">
    <source>
        <dbReference type="SAM" id="MobiDB-lite"/>
    </source>
</evidence>
<comment type="caution">
    <text evidence="3">The sequence shown here is derived from an EMBL/GenBank/DDBJ whole genome shotgun (WGS) entry which is preliminary data.</text>
</comment>
<evidence type="ECO:0000313" key="3">
    <source>
        <dbReference type="EMBL" id="GIG53838.1"/>
    </source>
</evidence>
<proteinExistence type="predicted"/>
<accession>A0A919Q3X3</accession>
<keyword evidence="2" id="KW-1133">Transmembrane helix</keyword>
<feature type="transmembrane region" description="Helical" evidence="2">
    <location>
        <begin position="43"/>
        <end position="64"/>
    </location>
</feature>
<evidence type="ECO:0000313" key="4">
    <source>
        <dbReference type="Proteomes" id="UP000652354"/>
    </source>
</evidence>
<dbReference type="RefSeq" id="WP_203653262.1">
    <property type="nucleotide sequence ID" value="NZ_BONR01000001.1"/>
</dbReference>
<reference evidence="3" key="1">
    <citation type="submission" date="2021-01" db="EMBL/GenBank/DDBJ databases">
        <title>Whole genome shotgun sequence of Demequina activiva NBRC 110675.</title>
        <authorList>
            <person name="Komaki H."/>
            <person name="Tamura T."/>
        </authorList>
    </citation>
    <scope>NUCLEOTIDE SEQUENCE</scope>
    <source>
        <strain evidence="3">NBRC 110675</strain>
    </source>
</reference>
<name>A0A919Q3X3_9MICO</name>
<dbReference type="EMBL" id="BONR01000001">
    <property type="protein sequence ID" value="GIG53838.1"/>
    <property type="molecule type" value="Genomic_DNA"/>
</dbReference>
<evidence type="ECO:0000256" key="2">
    <source>
        <dbReference type="SAM" id="Phobius"/>
    </source>
</evidence>
<keyword evidence="2" id="KW-0472">Membrane</keyword>
<dbReference type="Proteomes" id="UP000652354">
    <property type="component" value="Unassembled WGS sequence"/>
</dbReference>